<proteinExistence type="predicted"/>
<feature type="compositionally biased region" description="Basic and acidic residues" evidence="1">
    <location>
        <begin position="244"/>
        <end position="254"/>
    </location>
</feature>
<gene>
    <name evidence="2" type="ORF">THITE_2118634</name>
</gene>
<organism evidence="2 3">
    <name type="scientific">Thermothielavioides terrestris (strain ATCC 38088 / NRRL 8126)</name>
    <name type="common">Thielavia terrestris</name>
    <dbReference type="NCBI Taxonomy" id="578455"/>
    <lineage>
        <taxon>Eukaryota</taxon>
        <taxon>Fungi</taxon>
        <taxon>Dikarya</taxon>
        <taxon>Ascomycota</taxon>
        <taxon>Pezizomycotina</taxon>
        <taxon>Sordariomycetes</taxon>
        <taxon>Sordariomycetidae</taxon>
        <taxon>Sordariales</taxon>
        <taxon>Chaetomiaceae</taxon>
        <taxon>Thermothielavioides</taxon>
        <taxon>Thermothielavioides terrestris</taxon>
    </lineage>
</organism>
<dbReference type="GeneID" id="11524049"/>
<dbReference type="OrthoDB" id="5371646at2759"/>
<dbReference type="EMBL" id="CP003012">
    <property type="protein sequence ID" value="AEO68871.1"/>
    <property type="molecule type" value="Genomic_DNA"/>
</dbReference>
<protein>
    <submittedName>
        <fullName evidence="2">Uncharacterized protein</fullName>
    </submittedName>
</protein>
<keyword evidence="3" id="KW-1185">Reference proteome</keyword>
<feature type="compositionally biased region" description="Polar residues" evidence="1">
    <location>
        <begin position="109"/>
        <end position="119"/>
    </location>
</feature>
<dbReference type="Proteomes" id="UP000008181">
    <property type="component" value="Chromosome 4"/>
</dbReference>
<evidence type="ECO:0000313" key="3">
    <source>
        <dbReference type="Proteomes" id="UP000008181"/>
    </source>
</evidence>
<dbReference type="RefSeq" id="XP_003655207.1">
    <property type="nucleotide sequence ID" value="XM_003655159.1"/>
</dbReference>
<name>G2RAJ3_THETT</name>
<evidence type="ECO:0000313" key="2">
    <source>
        <dbReference type="EMBL" id="AEO68871.1"/>
    </source>
</evidence>
<feature type="region of interest" description="Disordered" evidence="1">
    <location>
        <begin position="91"/>
        <end position="328"/>
    </location>
</feature>
<dbReference type="HOGENOM" id="CLU_844675_0_0_1"/>
<feature type="compositionally biased region" description="Low complexity" evidence="1">
    <location>
        <begin position="169"/>
        <end position="189"/>
    </location>
</feature>
<dbReference type="AlphaFoldDB" id="G2RAJ3"/>
<feature type="compositionally biased region" description="Pro residues" evidence="1">
    <location>
        <begin position="274"/>
        <end position="289"/>
    </location>
</feature>
<reference evidence="2 3" key="1">
    <citation type="journal article" date="2011" name="Nat. Biotechnol.">
        <title>Comparative genomic analysis of the thermophilic biomass-degrading fungi Myceliophthora thermophila and Thielavia terrestris.</title>
        <authorList>
            <person name="Berka R.M."/>
            <person name="Grigoriev I.V."/>
            <person name="Otillar R."/>
            <person name="Salamov A."/>
            <person name="Grimwood J."/>
            <person name="Reid I."/>
            <person name="Ishmael N."/>
            <person name="John T."/>
            <person name="Darmond C."/>
            <person name="Moisan M.-C."/>
            <person name="Henrissat B."/>
            <person name="Coutinho P.M."/>
            <person name="Lombard V."/>
            <person name="Natvig D.O."/>
            <person name="Lindquist E."/>
            <person name="Schmutz J."/>
            <person name="Lucas S."/>
            <person name="Harris P."/>
            <person name="Powlowski J."/>
            <person name="Bellemare A."/>
            <person name="Taylor D."/>
            <person name="Butler G."/>
            <person name="de Vries R.P."/>
            <person name="Allijn I.E."/>
            <person name="van den Brink J."/>
            <person name="Ushinsky S."/>
            <person name="Storms R."/>
            <person name="Powell A.J."/>
            <person name="Paulsen I.T."/>
            <person name="Elbourne L.D.H."/>
            <person name="Baker S.E."/>
            <person name="Magnuson J."/>
            <person name="LaBoissiere S."/>
            <person name="Clutterbuck A.J."/>
            <person name="Martinez D."/>
            <person name="Wogulis M."/>
            <person name="de Leon A.L."/>
            <person name="Rey M.W."/>
            <person name="Tsang A."/>
        </authorList>
    </citation>
    <scope>NUCLEOTIDE SEQUENCE [LARGE SCALE GENOMIC DNA]</scope>
    <source>
        <strain evidence="3">ATCC 38088 / NRRL 8126</strain>
    </source>
</reference>
<dbReference type="KEGG" id="ttt:THITE_2118634"/>
<dbReference type="eggNOG" id="ENOG502SA85">
    <property type="taxonomic scope" value="Eukaryota"/>
</dbReference>
<evidence type="ECO:0000256" key="1">
    <source>
        <dbReference type="SAM" id="MobiDB-lite"/>
    </source>
</evidence>
<sequence>MESFFSDTEKRFILAEMIKLSQLDVAILVDFIKAHGIRPDWLNMQLPGGRNMSQCLHAAEAMFNTPMPPPPMISPIKRKSQGDLEDYAPKRQAVESPGELSPRGFSLGPNIQSATQPVNIQPRPNGYAPAPLPPLGPAPAVSASPYNPTPTGRRRGRPPKSVQNTWQVSTYPSIAPSPAASSGSQPHSPGLHGAPPPQSAAQGPSDPKQKKKALPDIAPRPVQGGPNSESAIRSPAVPGADYQSWREETSRRDYYQVQSSEPASRERPSSAYPPILPRPRSPYPLPPPGESARPASTELRRFEETPPATTSEPTKKENRTSAGEPIKT</sequence>
<accession>G2RAJ3</accession>
<feature type="compositionally biased region" description="Low complexity" evidence="1">
    <location>
        <begin position="138"/>
        <end position="151"/>
    </location>
</feature>